<keyword evidence="3" id="KW-1185">Reference proteome</keyword>
<comment type="caution">
    <text evidence="2">The sequence shown here is derived from an EMBL/GenBank/DDBJ whole genome shotgun (WGS) entry which is preliminary data.</text>
</comment>
<gene>
    <name evidence="2" type="ORF">Syun_014830</name>
</gene>
<reference evidence="2 3" key="1">
    <citation type="submission" date="2024-01" db="EMBL/GenBank/DDBJ databases">
        <title>Genome assemblies of Stephania.</title>
        <authorList>
            <person name="Yang L."/>
        </authorList>
    </citation>
    <scope>NUCLEOTIDE SEQUENCE [LARGE SCALE GENOMIC DNA]</scope>
    <source>
        <strain evidence="2">YNDBR</strain>
        <tissue evidence="2">Leaf</tissue>
    </source>
</reference>
<evidence type="ECO:0000313" key="2">
    <source>
        <dbReference type="EMBL" id="KAK9135500.1"/>
    </source>
</evidence>
<dbReference type="EMBL" id="JBBNAF010000006">
    <property type="protein sequence ID" value="KAK9135500.1"/>
    <property type="molecule type" value="Genomic_DNA"/>
</dbReference>
<name>A0AAP0JKX9_9MAGN</name>
<dbReference type="Proteomes" id="UP001420932">
    <property type="component" value="Unassembled WGS sequence"/>
</dbReference>
<dbReference type="AlphaFoldDB" id="A0AAP0JKX9"/>
<feature type="compositionally biased region" description="Basic and acidic residues" evidence="1">
    <location>
        <begin position="1"/>
        <end position="11"/>
    </location>
</feature>
<sequence>MYRGESIKWRASDPSGERGGNVVSRLSERGDEREAQWQNRGDWCTGGGLVERQRADMSGDNGETEAQWWNRGDQTCGRDLTVLCLMARDTGVVQASQPMRQKNKEERPTIRALINTTQSKTKTIDRKRHHELVVDSKVDRPNTKNQALIPC</sequence>
<evidence type="ECO:0000256" key="1">
    <source>
        <dbReference type="SAM" id="MobiDB-lite"/>
    </source>
</evidence>
<organism evidence="2 3">
    <name type="scientific">Stephania yunnanensis</name>
    <dbReference type="NCBI Taxonomy" id="152371"/>
    <lineage>
        <taxon>Eukaryota</taxon>
        <taxon>Viridiplantae</taxon>
        <taxon>Streptophyta</taxon>
        <taxon>Embryophyta</taxon>
        <taxon>Tracheophyta</taxon>
        <taxon>Spermatophyta</taxon>
        <taxon>Magnoliopsida</taxon>
        <taxon>Ranunculales</taxon>
        <taxon>Menispermaceae</taxon>
        <taxon>Menispermoideae</taxon>
        <taxon>Cissampelideae</taxon>
        <taxon>Stephania</taxon>
    </lineage>
</organism>
<evidence type="ECO:0000313" key="3">
    <source>
        <dbReference type="Proteomes" id="UP001420932"/>
    </source>
</evidence>
<accession>A0AAP0JKX9</accession>
<feature type="region of interest" description="Disordered" evidence="1">
    <location>
        <begin position="1"/>
        <end position="66"/>
    </location>
</feature>
<proteinExistence type="predicted"/>
<protein>
    <submittedName>
        <fullName evidence="2">Uncharacterized protein</fullName>
    </submittedName>
</protein>
<feature type="compositionally biased region" description="Basic and acidic residues" evidence="1">
    <location>
        <begin position="26"/>
        <end position="35"/>
    </location>
</feature>